<dbReference type="Gene3D" id="3.40.190.10">
    <property type="entry name" value="Periplasmic binding protein-like II"/>
    <property type="match status" value="2"/>
</dbReference>
<keyword evidence="5" id="KW-1185">Reference proteome</keyword>
<feature type="transmembrane region" description="Helical" evidence="2">
    <location>
        <begin position="31"/>
        <end position="51"/>
    </location>
</feature>
<dbReference type="SMART" id="SM00062">
    <property type="entry name" value="PBPb"/>
    <property type="match status" value="1"/>
</dbReference>
<keyword evidence="2" id="KW-1133">Transmembrane helix</keyword>
<protein>
    <submittedName>
        <fullName evidence="4">ABC transporter substrate-binding protein</fullName>
    </submittedName>
</protein>
<evidence type="ECO:0000313" key="4">
    <source>
        <dbReference type="EMBL" id="GIE05655.1"/>
    </source>
</evidence>
<evidence type="ECO:0000256" key="2">
    <source>
        <dbReference type="SAM" id="Phobius"/>
    </source>
</evidence>
<dbReference type="Proteomes" id="UP000637628">
    <property type="component" value="Unassembled WGS sequence"/>
</dbReference>
<dbReference type="CDD" id="cd01004">
    <property type="entry name" value="PBP2_MidA_like"/>
    <property type="match status" value="1"/>
</dbReference>
<dbReference type="InterPro" id="IPR001638">
    <property type="entry name" value="Solute-binding_3/MltF_N"/>
</dbReference>
<dbReference type="EMBL" id="BOML01000057">
    <property type="protein sequence ID" value="GIE05655.1"/>
    <property type="molecule type" value="Genomic_DNA"/>
</dbReference>
<sequence length="329" mass="34649">MRPDGFAAQLIRALARDSAPYDSRRRAPTTLGPIAAAAAMVLVVTVGVPAIRGRFTGVEPLATPRPVTIPSVSVDATLAAKVPSDIRARGRLVVGVAPTYEPSDFLDADGRTVIGFDVDLFNAVAGKLGMTPQWQSAPRQDMIQGAISAKYDVSVSSLTITMDRLRYVTMVSYFVAGAQWAAKAGAEISADDACGRKVAVRTATVEVDDLNVRSRTCTDAGKAKITIDRYPTLADVTNAVLTGKDDAMIAESPASAYAVKQADGRLRLVGNMYGSTAYGYAVSKNRTDLADVLKQAIEALIADGTYEAILAKWGVQTGGIAVPTVRPPA</sequence>
<keyword evidence="2" id="KW-0472">Membrane</keyword>
<comment type="caution">
    <text evidence="4">The sequence shown here is derived from an EMBL/GenBank/DDBJ whole genome shotgun (WGS) entry which is preliminary data.</text>
</comment>
<dbReference type="RefSeq" id="WP_239132923.1">
    <property type="nucleotide sequence ID" value="NZ_BAAATX010000009.1"/>
</dbReference>
<keyword evidence="1" id="KW-0732">Signal</keyword>
<reference evidence="4 5" key="1">
    <citation type="submission" date="2021-01" db="EMBL/GenBank/DDBJ databases">
        <title>Whole genome shotgun sequence of Actinoplanes durhamensis NBRC 14914.</title>
        <authorList>
            <person name="Komaki H."/>
            <person name="Tamura T."/>
        </authorList>
    </citation>
    <scope>NUCLEOTIDE SEQUENCE [LARGE SCALE GENOMIC DNA]</scope>
    <source>
        <strain evidence="4 5">NBRC 14914</strain>
    </source>
</reference>
<gene>
    <name evidence="4" type="ORF">Adu01nite_70050</name>
</gene>
<feature type="domain" description="Solute-binding protein family 3/N-terminal" evidence="3">
    <location>
        <begin position="91"/>
        <end position="317"/>
    </location>
</feature>
<dbReference type="PANTHER" id="PTHR35936">
    <property type="entry name" value="MEMBRANE-BOUND LYTIC MUREIN TRANSGLYCOSYLASE F"/>
    <property type="match status" value="1"/>
</dbReference>
<accession>A0ABQ3Z750</accession>
<evidence type="ECO:0000256" key="1">
    <source>
        <dbReference type="ARBA" id="ARBA00022729"/>
    </source>
</evidence>
<name>A0ABQ3Z750_9ACTN</name>
<proteinExistence type="predicted"/>
<dbReference type="PANTHER" id="PTHR35936:SF17">
    <property type="entry name" value="ARGININE-BINDING EXTRACELLULAR PROTEIN ARTP"/>
    <property type="match status" value="1"/>
</dbReference>
<evidence type="ECO:0000313" key="5">
    <source>
        <dbReference type="Proteomes" id="UP000637628"/>
    </source>
</evidence>
<dbReference type="SUPFAM" id="SSF53850">
    <property type="entry name" value="Periplasmic binding protein-like II"/>
    <property type="match status" value="1"/>
</dbReference>
<evidence type="ECO:0000259" key="3">
    <source>
        <dbReference type="SMART" id="SM00062"/>
    </source>
</evidence>
<organism evidence="4 5">
    <name type="scientific">Paractinoplanes durhamensis</name>
    <dbReference type="NCBI Taxonomy" id="113563"/>
    <lineage>
        <taxon>Bacteria</taxon>
        <taxon>Bacillati</taxon>
        <taxon>Actinomycetota</taxon>
        <taxon>Actinomycetes</taxon>
        <taxon>Micromonosporales</taxon>
        <taxon>Micromonosporaceae</taxon>
        <taxon>Paractinoplanes</taxon>
    </lineage>
</organism>
<keyword evidence="2" id="KW-0812">Transmembrane</keyword>
<dbReference type="Pfam" id="PF00497">
    <property type="entry name" value="SBP_bac_3"/>
    <property type="match status" value="1"/>
</dbReference>